<dbReference type="PROSITE" id="PS50188">
    <property type="entry name" value="B302_SPRY"/>
    <property type="match status" value="1"/>
</dbReference>
<reference evidence="2" key="1">
    <citation type="journal article" date="2021" name="Proc. Natl. Acad. Sci. U.S.A.">
        <title>A Catalog of Tens of Thousands of Viruses from Human Metagenomes Reveals Hidden Associations with Chronic Diseases.</title>
        <authorList>
            <person name="Tisza M.J."/>
            <person name="Buck C.B."/>
        </authorList>
    </citation>
    <scope>NUCLEOTIDE SEQUENCE</scope>
    <source>
        <strain evidence="2">CtIty1</strain>
    </source>
</reference>
<feature type="domain" description="B30.2/SPRY" evidence="1">
    <location>
        <begin position="1"/>
        <end position="187"/>
    </location>
</feature>
<dbReference type="Gene3D" id="2.60.120.920">
    <property type="match status" value="1"/>
</dbReference>
<accession>A0A8S5TGD0</accession>
<dbReference type="InterPro" id="IPR043136">
    <property type="entry name" value="B30.2/SPRY_sf"/>
</dbReference>
<protein>
    <submittedName>
        <fullName evidence="2">Ran-binding protein 10 SANDWICH, TRANSPORT PROTEIN, RAN-BINDING</fullName>
    </submittedName>
</protein>
<dbReference type="EMBL" id="BK032823">
    <property type="protein sequence ID" value="DAF62326.1"/>
    <property type="molecule type" value="Genomic_DNA"/>
</dbReference>
<evidence type="ECO:0000313" key="2">
    <source>
        <dbReference type="EMBL" id="DAF62326.1"/>
    </source>
</evidence>
<organism evidence="2">
    <name type="scientific">Myoviridae sp. ctIty1</name>
    <dbReference type="NCBI Taxonomy" id="2827673"/>
    <lineage>
        <taxon>Viruses</taxon>
        <taxon>Duplodnaviria</taxon>
        <taxon>Heunggongvirae</taxon>
        <taxon>Uroviricota</taxon>
        <taxon>Caudoviricetes</taxon>
    </lineage>
</organism>
<sequence>MSKMKITPVAYDNESTYREDMISDTVFTASTPFLIISSQPIPKDTNMYFEFEITDYKENPLFRHLPLYVGIHKEPSSGIFATDFSLGSIYYTRRQDFETYEQYNKSAYSAHYKVPTTKSRIPIKGTIIGVGVNASRNQITIYSDGKPFYSFRPREFNLNEDGEFYFAVASKVYADITGNINFGTYPMKYRPEGYWDMNQYYVDRYIMMKDLVGSINYSTGNDEVDAYYANRRPIGYDFNAKIDINNIYAPLTNPHLRDTYIQPNLGPSQLYDPNNNDAFVIDSEHQNPVDHAFLPYPIPTDQKIYFELQCKEAPLDPGYIGVPLTVGITKVKDTTDYMSKKEIGNKSFSIDLWHKRYQYHYANVQLGDKEIHYPIRTVYNPIPPMQPDIIGIMLDLKEQTISVYTNHKLFMKADLNEYLGYPDDTRTFISTEKDQIFFNSKDEVYHLFIKAVPDAFTGNGYVIGNFGEPDNPNLRYAGLYDNIDIMTYWYYYNYGIRYLASGDMNCIITTLPYNISVAKTFSGMVYVKSKYDGNDLDFSPGLNMMYGSYNIVTDTEEKANAPDLNPFEFHELIYGHRYTEDPYRYDKDLIIFGSVNMKLKDPMHRFINGRMKYKENWLNDGNGVDLLTGKDMIVEKLTPKNMPEINGTMYYIPVVTVRMAKYKNQVIVVTYKGKEYTDEFEMTPGESIQVEVRSLLSTDLRGATEYNEFTPGEASFKGGAVHHDLFITATTAVVTRWITSIITQNEIYSRCAPFDPVYERDYMIRKKKITIPEGVDRVAVCYNGGWWGRYDRAAFSQMWSCVGSYRELPTYSDEVWAKFIEINGGPEEQTYYKQVLPVPDGVDDRGRPKHHRSGDVSGLLDIENRKYWWDNDKLKSLNGVKCPLDIKSQPINENLKNWPYLWWRKDIDWFPAFNLVRVTPGKTYLLWAMAGSRDNDNFGWWIYYGPEIANIEPMDEWMDDR</sequence>
<dbReference type="InterPro" id="IPR001870">
    <property type="entry name" value="B30.2/SPRY"/>
</dbReference>
<evidence type="ECO:0000259" key="1">
    <source>
        <dbReference type="PROSITE" id="PS50188"/>
    </source>
</evidence>
<name>A0A8S5TGD0_9CAUD</name>
<proteinExistence type="predicted"/>